<comment type="similarity">
    <text evidence="1 7 8">Belongs to the universal ribosomal protein uS4 family.</text>
</comment>
<evidence type="ECO:0000313" key="11">
    <source>
        <dbReference type="EMBL" id="SBW05342.1"/>
    </source>
</evidence>
<evidence type="ECO:0000256" key="6">
    <source>
        <dbReference type="ARBA" id="ARBA00035254"/>
    </source>
</evidence>
<dbReference type="Gene3D" id="3.10.290.10">
    <property type="entry name" value="RNA-binding S4 domain"/>
    <property type="match status" value="1"/>
</dbReference>
<dbReference type="PROSITE" id="PS00632">
    <property type="entry name" value="RIBOSOMAL_S4"/>
    <property type="match status" value="1"/>
</dbReference>
<dbReference type="PANTHER" id="PTHR11831">
    <property type="entry name" value="30S 40S RIBOSOMAL PROTEIN"/>
    <property type="match status" value="1"/>
</dbReference>
<dbReference type="PROSITE" id="PS50889">
    <property type="entry name" value="S4"/>
    <property type="match status" value="1"/>
</dbReference>
<dbReference type="InterPro" id="IPR036986">
    <property type="entry name" value="S4_RNA-bd_sf"/>
</dbReference>
<evidence type="ECO:0000259" key="9">
    <source>
        <dbReference type="SMART" id="SM00363"/>
    </source>
</evidence>
<dbReference type="GO" id="GO:0042274">
    <property type="term" value="P:ribosomal small subunit biogenesis"/>
    <property type="evidence" value="ECO:0007669"/>
    <property type="project" value="TreeGrafter"/>
</dbReference>
<dbReference type="PANTHER" id="PTHR11831:SF4">
    <property type="entry name" value="SMALL RIBOSOMAL SUBUNIT PROTEIN US4M"/>
    <property type="match status" value="1"/>
</dbReference>
<dbReference type="SMART" id="SM01390">
    <property type="entry name" value="Ribosomal_S4"/>
    <property type="match status" value="1"/>
</dbReference>
<keyword evidence="5 7" id="KW-0687">Ribonucleoprotein</keyword>
<comment type="function">
    <text evidence="7">With S5 and S12 plays an important role in translational accuracy.</text>
</comment>
<feature type="domain" description="RNA-binding S4" evidence="9">
    <location>
        <begin position="89"/>
        <end position="153"/>
    </location>
</feature>
<dbReference type="NCBIfam" id="TIGR01017">
    <property type="entry name" value="rpsD_bact"/>
    <property type="match status" value="1"/>
</dbReference>
<reference evidence="11" key="1">
    <citation type="submission" date="2016-04" db="EMBL/GenBank/DDBJ databases">
        <authorList>
            <person name="Evans L.H."/>
            <person name="Alamgir A."/>
            <person name="Owens N."/>
            <person name="Weber N.D."/>
            <person name="Virtaneva K."/>
            <person name="Barbian K."/>
            <person name="Babar A."/>
            <person name="Rosenke K."/>
        </authorList>
    </citation>
    <scope>NUCLEOTIDE SEQUENCE</scope>
    <source>
        <strain evidence="11">86</strain>
    </source>
</reference>
<dbReference type="InterPro" id="IPR002942">
    <property type="entry name" value="S4_RNA-bd"/>
</dbReference>
<dbReference type="NCBIfam" id="NF003717">
    <property type="entry name" value="PRK05327.1"/>
    <property type="match status" value="1"/>
</dbReference>
<comment type="function">
    <text evidence="7">One of the primary rRNA binding proteins, it binds directly to 16S rRNA where it nucleates assembly of the body of the 30S subunit.</text>
</comment>
<evidence type="ECO:0000256" key="5">
    <source>
        <dbReference type="ARBA" id="ARBA00023274"/>
    </source>
</evidence>
<dbReference type="GO" id="GO:0015935">
    <property type="term" value="C:small ribosomal subunit"/>
    <property type="evidence" value="ECO:0007669"/>
    <property type="project" value="InterPro"/>
</dbReference>
<dbReference type="Pfam" id="PF00163">
    <property type="entry name" value="Ribosomal_S4"/>
    <property type="match status" value="1"/>
</dbReference>
<dbReference type="Gene3D" id="1.10.1050.10">
    <property type="entry name" value="Ribosomal Protein S4 Delta 41, Chain A, domain 1"/>
    <property type="match status" value="1"/>
</dbReference>
<evidence type="ECO:0000256" key="1">
    <source>
        <dbReference type="ARBA" id="ARBA00007465"/>
    </source>
</evidence>
<dbReference type="GO" id="GO:0003735">
    <property type="term" value="F:structural constituent of ribosome"/>
    <property type="evidence" value="ECO:0007669"/>
    <property type="project" value="InterPro"/>
</dbReference>
<keyword evidence="4 7" id="KW-0689">Ribosomal protein</keyword>
<dbReference type="EMBL" id="FLUQ01000002">
    <property type="protein sequence ID" value="SBW05342.1"/>
    <property type="molecule type" value="Genomic_DNA"/>
</dbReference>
<evidence type="ECO:0000256" key="7">
    <source>
        <dbReference type="HAMAP-Rule" id="MF_01306"/>
    </source>
</evidence>
<dbReference type="GO" id="GO:0006412">
    <property type="term" value="P:translation"/>
    <property type="evidence" value="ECO:0007669"/>
    <property type="project" value="UniProtKB-UniRule"/>
</dbReference>
<evidence type="ECO:0000259" key="10">
    <source>
        <dbReference type="SMART" id="SM01390"/>
    </source>
</evidence>
<dbReference type="FunFam" id="3.10.290.10:FF:000001">
    <property type="entry name" value="30S ribosomal protein S4"/>
    <property type="match status" value="1"/>
</dbReference>
<name>A0A212K129_9DELT</name>
<dbReference type="HAMAP" id="MF_01306_B">
    <property type="entry name" value="Ribosomal_uS4_B"/>
    <property type="match status" value="1"/>
</dbReference>
<keyword evidence="2 7" id="KW-0699">rRNA-binding</keyword>
<dbReference type="Pfam" id="PF01479">
    <property type="entry name" value="S4"/>
    <property type="match status" value="1"/>
</dbReference>
<dbReference type="SUPFAM" id="SSF55174">
    <property type="entry name" value="Alpha-L RNA-binding motif"/>
    <property type="match status" value="1"/>
</dbReference>
<dbReference type="InterPro" id="IPR018079">
    <property type="entry name" value="Ribosomal_uS4_CS"/>
</dbReference>
<dbReference type="GO" id="GO:0019843">
    <property type="term" value="F:rRNA binding"/>
    <property type="evidence" value="ECO:0007669"/>
    <property type="project" value="UniProtKB-UniRule"/>
</dbReference>
<feature type="domain" description="Small ribosomal subunit protein uS4 N-terminal" evidence="10">
    <location>
        <begin position="3"/>
        <end position="88"/>
    </location>
</feature>
<gene>
    <name evidence="7 11" type="primary">rpsD</name>
    <name evidence="11" type="ORF">KL86DPRO_20471</name>
</gene>
<dbReference type="InterPro" id="IPR001912">
    <property type="entry name" value="Ribosomal_uS4_N"/>
</dbReference>
<dbReference type="InterPro" id="IPR022801">
    <property type="entry name" value="Ribosomal_uS4"/>
</dbReference>
<evidence type="ECO:0000256" key="2">
    <source>
        <dbReference type="ARBA" id="ARBA00022730"/>
    </source>
</evidence>
<evidence type="ECO:0000256" key="8">
    <source>
        <dbReference type="RuleBase" id="RU003699"/>
    </source>
</evidence>
<protein>
    <recommendedName>
        <fullName evidence="6 7">Small ribosomal subunit protein uS4</fullName>
    </recommendedName>
</protein>
<evidence type="ECO:0000256" key="3">
    <source>
        <dbReference type="ARBA" id="ARBA00022884"/>
    </source>
</evidence>
<accession>A0A212K129</accession>
<dbReference type="AlphaFoldDB" id="A0A212K129"/>
<comment type="subunit">
    <text evidence="7">Part of the 30S ribosomal subunit. Contacts protein S5. The interaction surface between S4 and S5 is involved in control of translational fidelity.</text>
</comment>
<dbReference type="CDD" id="cd00165">
    <property type="entry name" value="S4"/>
    <property type="match status" value="1"/>
</dbReference>
<dbReference type="InterPro" id="IPR005709">
    <property type="entry name" value="Ribosomal_uS4_bac-type"/>
</dbReference>
<evidence type="ECO:0000256" key="4">
    <source>
        <dbReference type="ARBA" id="ARBA00022980"/>
    </source>
</evidence>
<keyword evidence="3 7" id="KW-0694">RNA-binding</keyword>
<sequence>MATSRSPRFKLCRRLGVNVSGHPKAMNRTLKAKGARGQKKMSDYGLQLLEKQKIKAYYGVLERQFVRYYENAAKSSDVTGHALLKALECRLDNIVYRLGMARSIRQARQLVNHGHIQVNGKKVDIPSYGLKAGDMIQVREKSRKNPLILENFQGSAGIGVSYVEKTEELGGKLLRIPSRDEIPVDVNEILVIELYSK</sequence>
<proteinExistence type="inferred from homology"/>
<organism evidence="11">
    <name type="scientific">uncultured delta proteobacterium</name>
    <dbReference type="NCBI Taxonomy" id="34034"/>
    <lineage>
        <taxon>Bacteria</taxon>
        <taxon>Deltaproteobacteria</taxon>
        <taxon>environmental samples</taxon>
    </lineage>
</organism>
<dbReference type="SMART" id="SM00363">
    <property type="entry name" value="S4"/>
    <property type="match status" value="1"/>
</dbReference>